<keyword evidence="2" id="KW-1003">Cell membrane</keyword>
<feature type="transmembrane region" description="Helical" evidence="6">
    <location>
        <begin position="20"/>
        <end position="42"/>
    </location>
</feature>
<evidence type="ECO:0000256" key="1">
    <source>
        <dbReference type="ARBA" id="ARBA00004651"/>
    </source>
</evidence>
<keyword evidence="8" id="KW-1185">Reference proteome</keyword>
<accession>A0ABV0M9Z8</accession>
<feature type="transmembrane region" description="Helical" evidence="6">
    <location>
        <begin position="254"/>
        <end position="280"/>
    </location>
</feature>
<proteinExistence type="predicted"/>
<dbReference type="Proteomes" id="UP001496627">
    <property type="component" value="Unassembled WGS sequence"/>
</dbReference>
<feature type="transmembrane region" description="Helical" evidence="6">
    <location>
        <begin position="218"/>
        <end position="242"/>
    </location>
</feature>
<dbReference type="Pfam" id="PF02653">
    <property type="entry name" value="BPD_transp_2"/>
    <property type="match status" value="1"/>
</dbReference>
<dbReference type="EMBL" id="JBEAAL010000030">
    <property type="protein sequence ID" value="MEQ1408730.1"/>
    <property type="molecule type" value="Genomic_DNA"/>
</dbReference>
<dbReference type="RefSeq" id="WP_210057155.1">
    <property type="nucleotide sequence ID" value="NZ_JBEAAL010000030.1"/>
</dbReference>
<feature type="transmembrane region" description="Helical" evidence="6">
    <location>
        <begin position="93"/>
        <end position="114"/>
    </location>
</feature>
<organism evidence="7 8">
    <name type="scientific">Neorhizobium phenanthreniclasticum</name>
    <dbReference type="NCBI Taxonomy" id="3157917"/>
    <lineage>
        <taxon>Bacteria</taxon>
        <taxon>Pseudomonadati</taxon>
        <taxon>Pseudomonadota</taxon>
        <taxon>Alphaproteobacteria</taxon>
        <taxon>Hyphomicrobiales</taxon>
        <taxon>Rhizobiaceae</taxon>
        <taxon>Rhizobium/Agrobacterium group</taxon>
        <taxon>Neorhizobium</taxon>
    </lineage>
</organism>
<comment type="caution">
    <text evidence="7">The sequence shown here is derived from an EMBL/GenBank/DDBJ whole genome shotgun (WGS) entry which is preliminary data.</text>
</comment>
<reference evidence="7 8" key="1">
    <citation type="submission" date="2024-05" db="EMBL/GenBank/DDBJ databases">
        <title>Neorhizobium sp. Rsf11, a plant growth promoting and heavy metal resistant PAH-degrader.</title>
        <authorList>
            <person name="Golubev S.N."/>
            <person name="Muratova A.Y."/>
            <person name="Markelova M.I."/>
        </authorList>
    </citation>
    <scope>NUCLEOTIDE SEQUENCE [LARGE SCALE GENOMIC DNA]</scope>
    <source>
        <strain evidence="7 8">Rsf11</strain>
    </source>
</reference>
<dbReference type="PANTHER" id="PTHR30482">
    <property type="entry name" value="HIGH-AFFINITY BRANCHED-CHAIN AMINO ACID TRANSPORT SYSTEM PERMEASE"/>
    <property type="match status" value="1"/>
</dbReference>
<feature type="transmembrane region" description="Helical" evidence="6">
    <location>
        <begin position="286"/>
        <end position="305"/>
    </location>
</feature>
<dbReference type="PANTHER" id="PTHR30482:SF17">
    <property type="entry name" value="ABC TRANSPORTER ATP-BINDING PROTEIN"/>
    <property type="match status" value="1"/>
</dbReference>
<feature type="transmembrane region" description="Helical" evidence="6">
    <location>
        <begin position="48"/>
        <end position="81"/>
    </location>
</feature>
<evidence type="ECO:0000256" key="3">
    <source>
        <dbReference type="ARBA" id="ARBA00022692"/>
    </source>
</evidence>
<keyword evidence="4 6" id="KW-1133">Transmembrane helix</keyword>
<feature type="transmembrane region" description="Helical" evidence="6">
    <location>
        <begin position="120"/>
        <end position="141"/>
    </location>
</feature>
<keyword evidence="5 6" id="KW-0472">Membrane</keyword>
<name>A0ABV0M9Z8_9HYPH</name>
<dbReference type="InterPro" id="IPR043428">
    <property type="entry name" value="LivM-like"/>
</dbReference>
<keyword evidence="3 6" id="KW-0812">Transmembrane</keyword>
<evidence type="ECO:0000256" key="6">
    <source>
        <dbReference type="SAM" id="Phobius"/>
    </source>
</evidence>
<sequence length="327" mass="34905">MNTTKTRPLSRHNGRLSRRIAIFILAAAVLAIAPYVVYPVFLMKALCFALFACAFNLLIGYGGLLSFGHAAFFGSAAYLCGYAARDLGLTPELSVLVGTVGAGLLGYVIGAIAIRRHGIYFAMVTLALAQMVYFFAVQAPLTGGENGMQGIPRGFLFGIIDLNNTMAMYAFVVAVFLIGLAVLHRAVESPFGQTLKAIRDNENRAISLGYDSNRYKHLAFVLSAAIAGLAGATKALVFQLASLTDVHWTMSGEVVLMTLIGGLGTTLGPVVGAIIIVAMQTYLAESGSWVTAIQGATFIVCVLMFREGIVGAVWKLRANERLPEPRE</sequence>
<feature type="transmembrane region" description="Helical" evidence="6">
    <location>
        <begin position="162"/>
        <end position="183"/>
    </location>
</feature>
<dbReference type="CDD" id="cd06581">
    <property type="entry name" value="TM_PBP1_LivM_like"/>
    <property type="match status" value="1"/>
</dbReference>
<protein>
    <submittedName>
        <fullName evidence="7">Branched-chain amino acid ABC transporter permease</fullName>
    </submittedName>
</protein>
<evidence type="ECO:0000256" key="4">
    <source>
        <dbReference type="ARBA" id="ARBA00022989"/>
    </source>
</evidence>
<evidence type="ECO:0000256" key="5">
    <source>
        <dbReference type="ARBA" id="ARBA00023136"/>
    </source>
</evidence>
<evidence type="ECO:0000256" key="2">
    <source>
        <dbReference type="ARBA" id="ARBA00022475"/>
    </source>
</evidence>
<evidence type="ECO:0000313" key="8">
    <source>
        <dbReference type="Proteomes" id="UP001496627"/>
    </source>
</evidence>
<gene>
    <name evidence="7" type="ORF">ABK249_27735</name>
</gene>
<comment type="subcellular location">
    <subcellularLocation>
        <location evidence="1">Cell membrane</location>
        <topology evidence="1">Multi-pass membrane protein</topology>
    </subcellularLocation>
</comment>
<dbReference type="InterPro" id="IPR001851">
    <property type="entry name" value="ABC_transp_permease"/>
</dbReference>
<evidence type="ECO:0000313" key="7">
    <source>
        <dbReference type="EMBL" id="MEQ1408730.1"/>
    </source>
</evidence>